<dbReference type="SUPFAM" id="SSF51126">
    <property type="entry name" value="Pectin lyase-like"/>
    <property type="match status" value="1"/>
</dbReference>
<dbReference type="Gene3D" id="2.160.20.10">
    <property type="entry name" value="Single-stranded right-handed beta-helix, Pectin lyase-like"/>
    <property type="match status" value="1"/>
</dbReference>
<dbReference type="Pfam" id="PF11962">
    <property type="entry name" value="Peptidase_G2"/>
    <property type="match status" value="1"/>
</dbReference>
<dbReference type="InterPro" id="IPR011050">
    <property type="entry name" value="Pectin_lyase_fold/virulence"/>
</dbReference>
<proteinExistence type="predicted"/>
<sequence>MSWDDEIINYNDPIVFLSRKGDATDPYKHIVETVQIVNGRAVLREVPEHTREVIVTSPDKTWYEVENEALENNYYQVDYIQGVVFFTADNNDKSVTVEYFGKGAYYTPDTRIYLTGDKKFTNVALKFKDLDRADLEQKNRVDELIVGNPQPSEVVDLRVDRNGKVYKVARDMVTAIQGSVEEAFEGADGRHYTSIKNRFDSVDKTIDEQSVKLDAFYMLSKKIKHRLSIYEFEDLIPNKNTASSPDFWDWTEPIKAALGDGNVELYFPAGTYRTRQVNIPSFTYIYGDGLYNTHILLIENAPVGEHLFTNSDKVNNGNSHIRIEDLELDWNRERLGSGYTIPAGPTSSGLMLANTQFAWINRVFSKNGGLHCFDITSPEYNRTSGQNSPTYYQPKGCSNIWLDSCIATGAGDDNFTTHFSEYIYFNNCYSYAPLGNVHEEGAANSNNFEIDDGSRNIWVTNCTAIGGVRGFEIKAHVYAPAARNITLDNCKSINSIRSFDLRHIGHHTDDEPISPNAFDVTLNNCTAINPKTGSLYASLRPRALVVSAYRNVNINNFTAIGESSNLTTGDSVIVFQYKSGLINVNNVKVSGFKNADNDLYITGGAQKADNINVSNMTSYESAKNGIYLGSQVTNADISKVALYKTSNSGTGVVAINSQNNLLGLTVSGYSKQATIAGVDHTTPPSRIRNGLVVASSSGAAKSDTAFIAASTANSIASGSKNAIISSSNVDTTGEYNAIISSSGDSQLKNTRGAIIASNGSKITNTDAYESVVLASNNVINPRSNTVVLGHGWTPSTANRNIELDAANGTIKATGAITGSSSFSDYAEYFESIDGNSIPSGTLVTLDQGFIRIAKDGDDMLGVISETAGSVLGESSFYWQGKYLRNDFGGLIYEEVVLTEVNADTGSTTNRVALLPKENPNYKESDNYLPRSERPEWNIVGLVGQVYVRIDETVKQGDYIKPSDGIATMSVERGQGWKVMKITKPYIESIGYGIALVFIR</sequence>
<accession>A0AA91Z2J8</accession>
<dbReference type="RefSeq" id="WP_095328555.1">
    <property type="nucleotide sequence ID" value="NZ_NPBQ01000013.1"/>
</dbReference>
<gene>
    <name evidence="2" type="ORF">CHH57_01500</name>
</gene>
<evidence type="ECO:0000313" key="3">
    <source>
        <dbReference type="Proteomes" id="UP000216961"/>
    </source>
</evidence>
<dbReference type="AlphaFoldDB" id="A0AA91Z2J8"/>
<dbReference type="InterPro" id="IPR021865">
    <property type="entry name" value="Peptidase_G2"/>
</dbReference>
<dbReference type="Gene3D" id="2.40.300.10">
    <property type="entry name" value="Head decoration protein D"/>
    <property type="match status" value="1"/>
</dbReference>
<comment type="caution">
    <text evidence="2">The sequence shown here is derived from an EMBL/GenBank/DDBJ whole genome shotgun (WGS) entry which is preliminary data.</text>
</comment>
<name>A0AA91Z2J8_NIACI</name>
<organism evidence="2 3">
    <name type="scientific">Niallia circulans</name>
    <name type="common">Bacillus circulans</name>
    <dbReference type="NCBI Taxonomy" id="1397"/>
    <lineage>
        <taxon>Bacteria</taxon>
        <taxon>Bacillati</taxon>
        <taxon>Bacillota</taxon>
        <taxon>Bacilli</taxon>
        <taxon>Bacillales</taxon>
        <taxon>Bacillaceae</taxon>
        <taxon>Niallia</taxon>
    </lineage>
</organism>
<evidence type="ECO:0000259" key="1">
    <source>
        <dbReference type="Pfam" id="PF11962"/>
    </source>
</evidence>
<dbReference type="Gene3D" id="4.10.80.40">
    <property type="entry name" value="succinate dehydrogenase protein domain"/>
    <property type="match status" value="1"/>
</dbReference>
<dbReference type="Proteomes" id="UP000216961">
    <property type="component" value="Unassembled WGS sequence"/>
</dbReference>
<dbReference type="InterPro" id="IPR006626">
    <property type="entry name" value="PbH1"/>
</dbReference>
<reference evidence="2 3" key="1">
    <citation type="submission" date="2017-07" db="EMBL/GenBank/DDBJ databases">
        <title>Isolation and whole genome analysis of endospore-forming bacteria from heroin.</title>
        <authorList>
            <person name="Kalinowski J."/>
            <person name="Ahrens B."/>
            <person name="Al-Dilaimi A."/>
            <person name="Winkler A."/>
            <person name="Wibberg D."/>
            <person name="Schleenbecker U."/>
            <person name="Ruckert C."/>
            <person name="Wolfel R."/>
            <person name="Grass G."/>
        </authorList>
    </citation>
    <scope>NUCLEOTIDE SEQUENCE [LARGE SCALE GENOMIC DNA]</scope>
    <source>
        <strain evidence="2 3">7521-2</strain>
    </source>
</reference>
<feature type="domain" description="Peptidase G2 IMC autoproteolytic cleavage" evidence="1">
    <location>
        <begin position="770"/>
        <end position="999"/>
    </location>
</feature>
<protein>
    <recommendedName>
        <fullName evidence="1">Peptidase G2 IMC autoproteolytic cleavage domain-containing protein</fullName>
    </recommendedName>
</protein>
<dbReference type="EMBL" id="NPBQ01000013">
    <property type="protein sequence ID" value="PAD85013.1"/>
    <property type="molecule type" value="Genomic_DNA"/>
</dbReference>
<dbReference type="SMART" id="SM00710">
    <property type="entry name" value="PbH1"/>
    <property type="match status" value="6"/>
</dbReference>
<dbReference type="InterPro" id="IPR012334">
    <property type="entry name" value="Pectin_lyas_fold"/>
</dbReference>
<evidence type="ECO:0000313" key="2">
    <source>
        <dbReference type="EMBL" id="PAD85013.1"/>
    </source>
</evidence>